<evidence type="ECO:0000259" key="1">
    <source>
        <dbReference type="Pfam" id="PF13581"/>
    </source>
</evidence>
<dbReference type="EMBL" id="BOPF01000028">
    <property type="protein sequence ID" value="GIJ49490.1"/>
    <property type="molecule type" value="Genomic_DNA"/>
</dbReference>
<dbReference type="AlphaFoldDB" id="A0A8J3YTA1"/>
<dbReference type="RefSeq" id="WP_203902960.1">
    <property type="nucleotide sequence ID" value="NZ_BOPF01000028.1"/>
</dbReference>
<dbReference type="InterPro" id="IPR036890">
    <property type="entry name" value="HATPase_C_sf"/>
</dbReference>
<feature type="domain" description="Histidine kinase/HSP90-like ATPase" evidence="1">
    <location>
        <begin position="28"/>
        <end position="143"/>
    </location>
</feature>
<dbReference type="Gene3D" id="3.30.565.10">
    <property type="entry name" value="Histidine kinase-like ATPase, C-terminal domain"/>
    <property type="match status" value="1"/>
</dbReference>
<keyword evidence="2" id="KW-0418">Kinase</keyword>
<keyword evidence="3" id="KW-1185">Reference proteome</keyword>
<dbReference type="GO" id="GO:0004674">
    <property type="term" value="F:protein serine/threonine kinase activity"/>
    <property type="evidence" value="ECO:0007669"/>
    <property type="project" value="UniProtKB-KW"/>
</dbReference>
<protein>
    <submittedName>
        <fullName evidence="2">Serine/threonine protein kinase</fullName>
    </submittedName>
</protein>
<proteinExistence type="predicted"/>
<evidence type="ECO:0000313" key="3">
    <source>
        <dbReference type="Proteomes" id="UP000619260"/>
    </source>
</evidence>
<keyword evidence="2" id="KW-0808">Transferase</keyword>
<name>A0A8J3YTA1_9ACTN</name>
<sequence>MTPLATAAEPRAPGEAPTLVQITGEADLLRVRSTLRAQAQVAGLGLTAATKLVTAGSELARNIVRYATHGQGVVLVETAEEGSRRGVRARFSDDGPGIVDLGAAMTDGYSSGGSMGLGLPGSRRLMDEFEIDSVPGRGTTIVICQWNR</sequence>
<accession>A0A8J3YTA1</accession>
<dbReference type="InterPro" id="IPR003594">
    <property type="entry name" value="HATPase_dom"/>
</dbReference>
<dbReference type="Pfam" id="PF13581">
    <property type="entry name" value="HATPase_c_2"/>
    <property type="match status" value="1"/>
</dbReference>
<organism evidence="2 3">
    <name type="scientific">Virgisporangium aliadipatigenens</name>
    <dbReference type="NCBI Taxonomy" id="741659"/>
    <lineage>
        <taxon>Bacteria</taxon>
        <taxon>Bacillati</taxon>
        <taxon>Actinomycetota</taxon>
        <taxon>Actinomycetes</taxon>
        <taxon>Micromonosporales</taxon>
        <taxon>Micromonosporaceae</taxon>
        <taxon>Virgisporangium</taxon>
    </lineage>
</organism>
<comment type="caution">
    <text evidence="2">The sequence shown here is derived from an EMBL/GenBank/DDBJ whole genome shotgun (WGS) entry which is preliminary data.</text>
</comment>
<reference evidence="2" key="1">
    <citation type="submission" date="2021-01" db="EMBL/GenBank/DDBJ databases">
        <title>Whole genome shotgun sequence of Virgisporangium aliadipatigenens NBRC 105644.</title>
        <authorList>
            <person name="Komaki H."/>
            <person name="Tamura T."/>
        </authorList>
    </citation>
    <scope>NUCLEOTIDE SEQUENCE</scope>
    <source>
        <strain evidence="2">NBRC 105644</strain>
    </source>
</reference>
<dbReference type="Proteomes" id="UP000619260">
    <property type="component" value="Unassembled WGS sequence"/>
</dbReference>
<evidence type="ECO:0000313" key="2">
    <source>
        <dbReference type="EMBL" id="GIJ49490.1"/>
    </source>
</evidence>
<dbReference type="SUPFAM" id="SSF55874">
    <property type="entry name" value="ATPase domain of HSP90 chaperone/DNA topoisomerase II/histidine kinase"/>
    <property type="match status" value="1"/>
</dbReference>
<gene>
    <name evidence="2" type="ORF">Val02_63760</name>
</gene>
<keyword evidence="2" id="KW-0723">Serine/threonine-protein kinase</keyword>